<dbReference type="SUPFAM" id="SSF55874">
    <property type="entry name" value="ATPase domain of HSP90 chaperone/DNA topoisomerase II/histidine kinase"/>
    <property type="match status" value="1"/>
</dbReference>
<dbReference type="PROSITE" id="PS50109">
    <property type="entry name" value="HIS_KIN"/>
    <property type="match status" value="1"/>
</dbReference>
<dbReference type="GO" id="GO:0007234">
    <property type="term" value="P:osmosensory signaling via phosphorelay pathway"/>
    <property type="evidence" value="ECO:0007669"/>
    <property type="project" value="TreeGrafter"/>
</dbReference>
<dbReference type="PRINTS" id="PR00344">
    <property type="entry name" value="BCTRLSENSOR"/>
</dbReference>
<dbReference type="EC" id="2.7.13.3" evidence="2"/>
<dbReference type="Pfam" id="PF02518">
    <property type="entry name" value="HATPase_c"/>
    <property type="match status" value="1"/>
</dbReference>
<protein>
    <recommendedName>
        <fullName evidence="2">histidine kinase</fullName>
        <ecNumber evidence="2">2.7.13.3</ecNumber>
    </recommendedName>
</protein>
<dbReference type="EMBL" id="QJTC01000011">
    <property type="protein sequence ID" value="PYE77918.1"/>
    <property type="molecule type" value="Genomic_DNA"/>
</dbReference>
<evidence type="ECO:0000313" key="8">
    <source>
        <dbReference type="Proteomes" id="UP000247540"/>
    </source>
</evidence>
<comment type="caution">
    <text evidence="7">The sequence shown here is derived from an EMBL/GenBank/DDBJ whole genome shotgun (WGS) entry which is preliminary data.</text>
</comment>
<dbReference type="InterPro" id="IPR050351">
    <property type="entry name" value="BphY/WalK/GraS-like"/>
</dbReference>
<gene>
    <name evidence="7" type="ORF">DFQ15_11162</name>
</gene>
<proteinExistence type="predicted"/>
<evidence type="ECO:0000256" key="5">
    <source>
        <dbReference type="ARBA" id="ARBA00022777"/>
    </source>
</evidence>
<dbReference type="AlphaFoldDB" id="A0A318SLC2"/>
<evidence type="ECO:0000256" key="2">
    <source>
        <dbReference type="ARBA" id="ARBA00012438"/>
    </source>
</evidence>
<evidence type="ECO:0000256" key="3">
    <source>
        <dbReference type="ARBA" id="ARBA00022553"/>
    </source>
</evidence>
<dbReference type="Gene3D" id="3.30.565.10">
    <property type="entry name" value="Histidine kinase-like ATPase, C-terminal domain"/>
    <property type="match status" value="1"/>
</dbReference>
<sequence>MDAPSAPPEPRDLQALRAALAARDAELAAVRAELEDFFRVASHDLRAPLRHLKAFGQLLRERVEDLGRDPETLSFLDTMERSAQQMARMVDGLLELSRIGRAPLVPQPLDVAALVQEARQALALPPQPVAWRVAADIPRCLGDPVLVRLALQHLLSNAVKFSAKRPAPEIAVGWQLGGEGQIEIVVRDNGAGFNPAAAGKLFGVFERLHSSAEFDGLGIGLAAVRRIAQRHGGTAQAEGQRDAGCTVRFSLPAVVPA</sequence>
<name>A0A318SLC2_9BURK</name>
<dbReference type="InterPro" id="IPR036097">
    <property type="entry name" value="HisK_dim/P_sf"/>
</dbReference>
<dbReference type="CDD" id="cd00082">
    <property type="entry name" value="HisKA"/>
    <property type="match status" value="1"/>
</dbReference>
<dbReference type="InterPro" id="IPR003594">
    <property type="entry name" value="HATPase_dom"/>
</dbReference>
<dbReference type="RefSeq" id="WP_110465648.1">
    <property type="nucleotide sequence ID" value="NZ_JAMOFZ010000011.1"/>
</dbReference>
<dbReference type="PANTHER" id="PTHR42878">
    <property type="entry name" value="TWO-COMPONENT HISTIDINE KINASE"/>
    <property type="match status" value="1"/>
</dbReference>
<keyword evidence="3" id="KW-0597">Phosphoprotein</keyword>
<evidence type="ECO:0000313" key="7">
    <source>
        <dbReference type="EMBL" id="PYE77918.1"/>
    </source>
</evidence>
<dbReference type="PANTHER" id="PTHR42878:SF15">
    <property type="entry name" value="BACTERIOPHYTOCHROME"/>
    <property type="match status" value="1"/>
</dbReference>
<evidence type="ECO:0000256" key="1">
    <source>
        <dbReference type="ARBA" id="ARBA00000085"/>
    </source>
</evidence>
<evidence type="ECO:0000259" key="6">
    <source>
        <dbReference type="PROSITE" id="PS50109"/>
    </source>
</evidence>
<keyword evidence="8" id="KW-1185">Reference proteome</keyword>
<dbReference type="InterPro" id="IPR005467">
    <property type="entry name" value="His_kinase_dom"/>
</dbReference>
<dbReference type="Gene3D" id="1.10.287.130">
    <property type="match status" value="1"/>
</dbReference>
<dbReference type="OrthoDB" id="9808408at2"/>
<keyword evidence="4" id="KW-0808">Transferase</keyword>
<feature type="domain" description="Histidine kinase" evidence="6">
    <location>
        <begin position="40"/>
        <end position="255"/>
    </location>
</feature>
<dbReference type="Proteomes" id="UP000247540">
    <property type="component" value="Unassembled WGS sequence"/>
</dbReference>
<evidence type="ECO:0000256" key="4">
    <source>
        <dbReference type="ARBA" id="ARBA00022679"/>
    </source>
</evidence>
<dbReference type="SMART" id="SM00387">
    <property type="entry name" value="HATPase_c"/>
    <property type="match status" value="1"/>
</dbReference>
<dbReference type="InterPro" id="IPR003661">
    <property type="entry name" value="HisK_dim/P_dom"/>
</dbReference>
<dbReference type="GO" id="GO:0000155">
    <property type="term" value="F:phosphorelay sensor kinase activity"/>
    <property type="evidence" value="ECO:0007669"/>
    <property type="project" value="InterPro"/>
</dbReference>
<organism evidence="7 8">
    <name type="scientific">Xylophilus ampelinus</name>
    <dbReference type="NCBI Taxonomy" id="54067"/>
    <lineage>
        <taxon>Bacteria</taxon>
        <taxon>Pseudomonadati</taxon>
        <taxon>Pseudomonadota</taxon>
        <taxon>Betaproteobacteria</taxon>
        <taxon>Burkholderiales</taxon>
        <taxon>Xylophilus</taxon>
    </lineage>
</organism>
<dbReference type="InterPro" id="IPR004358">
    <property type="entry name" value="Sig_transdc_His_kin-like_C"/>
</dbReference>
<dbReference type="SMART" id="SM00388">
    <property type="entry name" value="HisKA"/>
    <property type="match status" value="1"/>
</dbReference>
<dbReference type="GO" id="GO:0000156">
    <property type="term" value="F:phosphorelay response regulator activity"/>
    <property type="evidence" value="ECO:0007669"/>
    <property type="project" value="TreeGrafter"/>
</dbReference>
<dbReference type="InterPro" id="IPR036890">
    <property type="entry name" value="HATPase_C_sf"/>
</dbReference>
<comment type="catalytic activity">
    <reaction evidence="1">
        <text>ATP + protein L-histidine = ADP + protein N-phospho-L-histidine.</text>
        <dbReference type="EC" id="2.7.13.3"/>
    </reaction>
</comment>
<keyword evidence="5" id="KW-0418">Kinase</keyword>
<reference evidence="7 8" key="1">
    <citation type="submission" date="2018-06" db="EMBL/GenBank/DDBJ databases">
        <title>Genomic Encyclopedia of Type Strains, Phase III (KMG-III): the genomes of soil and plant-associated and newly described type strains.</title>
        <authorList>
            <person name="Whitman W."/>
        </authorList>
    </citation>
    <scope>NUCLEOTIDE SEQUENCE [LARGE SCALE GENOMIC DNA]</scope>
    <source>
        <strain evidence="7 8">CECT 7646</strain>
    </source>
</reference>
<dbReference type="Pfam" id="PF00512">
    <property type="entry name" value="HisKA"/>
    <property type="match status" value="1"/>
</dbReference>
<dbReference type="SUPFAM" id="SSF47384">
    <property type="entry name" value="Homodimeric domain of signal transducing histidine kinase"/>
    <property type="match status" value="1"/>
</dbReference>
<dbReference type="GO" id="GO:0030295">
    <property type="term" value="F:protein kinase activator activity"/>
    <property type="evidence" value="ECO:0007669"/>
    <property type="project" value="TreeGrafter"/>
</dbReference>
<accession>A0A318SLC2</accession>